<dbReference type="Proteomes" id="UP000636110">
    <property type="component" value="Unassembled WGS sequence"/>
</dbReference>
<feature type="region of interest" description="Disordered" evidence="1">
    <location>
        <begin position="29"/>
        <end position="48"/>
    </location>
</feature>
<dbReference type="RefSeq" id="WP_182955149.1">
    <property type="nucleotide sequence ID" value="NZ_WNXC01000001.1"/>
</dbReference>
<proteinExistence type="predicted"/>
<dbReference type="EMBL" id="WNXC01000001">
    <property type="protein sequence ID" value="MBB2148805.1"/>
    <property type="molecule type" value="Genomic_DNA"/>
</dbReference>
<comment type="caution">
    <text evidence="2">The sequence shown here is derived from an EMBL/GenBank/DDBJ whole genome shotgun (WGS) entry which is preliminary data.</text>
</comment>
<protein>
    <submittedName>
        <fullName evidence="2">Uncharacterized protein</fullName>
    </submittedName>
</protein>
<keyword evidence="3" id="KW-1185">Reference proteome</keyword>
<accession>A0ABR6EU57</accession>
<name>A0ABR6EU57_9SPHI</name>
<gene>
    <name evidence="2" type="ORF">GM920_07765</name>
</gene>
<evidence type="ECO:0000256" key="1">
    <source>
        <dbReference type="SAM" id="MobiDB-lite"/>
    </source>
</evidence>
<reference evidence="2 3" key="1">
    <citation type="submission" date="2019-11" db="EMBL/GenBank/DDBJ databases">
        <title>Description of Pedobacter sp. LMG 31462T.</title>
        <authorList>
            <person name="Carlier A."/>
            <person name="Qi S."/>
            <person name="Vandamme P."/>
        </authorList>
    </citation>
    <scope>NUCLEOTIDE SEQUENCE [LARGE SCALE GENOMIC DNA]</scope>
    <source>
        <strain evidence="2 3">LMG 31462</strain>
    </source>
</reference>
<sequence>MKYWRLNWDQVMDSVSWRNEIMLNATIPTFGDDKSQGGKSGSGQSGSISFFEFGEQLAGIK</sequence>
<organism evidence="2 3">
    <name type="scientific">Pedobacter gandavensis</name>
    <dbReference type="NCBI Taxonomy" id="2679963"/>
    <lineage>
        <taxon>Bacteria</taxon>
        <taxon>Pseudomonadati</taxon>
        <taxon>Bacteroidota</taxon>
        <taxon>Sphingobacteriia</taxon>
        <taxon>Sphingobacteriales</taxon>
        <taxon>Sphingobacteriaceae</taxon>
        <taxon>Pedobacter</taxon>
    </lineage>
</organism>
<evidence type="ECO:0000313" key="2">
    <source>
        <dbReference type="EMBL" id="MBB2148805.1"/>
    </source>
</evidence>
<evidence type="ECO:0000313" key="3">
    <source>
        <dbReference type="Proteomes" id="UP000636110"/>
    </source>
</evidence>